<evidence type="ECO:0000313" key="1">
    <source>
        <dbReference type="EMBL" id="KMW56307.1"/>
    </source>
</evidence>
<dbReference type="Pfam" id="PF05035">
    <property type="entry name" value="DGOK"/>
    <property type="match status" value="1"/>
</dbReference>
<protein>
    <submittedName>
        <fullName evidence="1">2-dehydro-3-deoxygalactonokinase</fullName>
        <ecNumber evidence="1">2.7.1.58</ecNumber>
    </submittedName>
</protein>
<comment type="caution">
    <text evidence="1">The sequence shown here is derived from an EMBL/GenBank/DDBJ whole genome shotgun (WGS) entry which is preliminary data.</text>
</comment>
<dbReference type="Gene3D" id="3.30.420.310">
    <property type="entry name" value="2-keto-3-deoxy-galactonokinase, C-terminal domain"/>
    <property type="match status" value="1"/>
</dbReference>
<dbReference type="InterPro" id="IPR007729">
    <property type="entry name" value="DGOK"/>
</dbReference>
<dbReference type="PATRIC" id="fig|1675527.3.peg.1341"/>
<dbReference type="AlphaFoldDB" id="A0A0J9E0W0"/>
<dbReference type="EC" id="2.7.1.58" evidence="1"/>
<dbReference type="EMBL" id="LFTY01000002">
    <property type="protein sequence ID" value="KMW56307.1"/>
    <property type="molecule type" value="Genomic_DNA"/>
</dbReference>
<evidence type="ECO:0000313" key="2">
    <source>
        <dbReference type="Proteomes" id="UP000037178"/>
    </source>
</evidence>
<dbReference type="GO" id="GO:0034194">
    <property type="term" value="P:D-galactonate catabolic process"/>
    <property type="evidence" value="ECO:0007669"/>
    <property type="project" value="InterPro"/>
</dbReference>
<dbReference type="InterPro" id="IPR042257">
    <property type="entry name" value="DGOK_C"/>
</dbReference>
<dbReference type="RefSeq" id="WP_049642213.1">
    <property type="nucleotide sequence ID" value="NZ_LFTY01000002.1"/>
</dbReference>
<dbReference type="GO" id="GO:0008671">
    <property type="term" value="F:2-dehydro-3-deoxygalactonokinase activity"/>
    <property type="evidence" value="ECO:0007669"/>
    <property type="project" value="UniProtKB-EC"/>
</dbReference>
<dbReference type="Proteomes" id="UP000037178">
    <property type="component" value="Unassembled WGS sequence"/>
</dbReference>
<dbReference type="STRING" id="1675527.AIOL_001259"/>
<keyword evidence="2" id="KW-1185">Reference proteome</keyword>
<keyword evidence="1" id="KW-0808">Transferase</keyword>
<dbReference type="Gene3D" id="3.30.420.300">
    <property type="entry name" value="2-keto-3-deoxy-galactonokinase, substrate binding domain"/>
    <property type="match status" value="1"/>
</dbReference>
<proteinExistence type="predicted"/>
<organism evidence="1 2">
    <name type="scientific">Candidatus Rhodobacter oscarellae</name>
    <dbReference type="NCBI Taxonomy" id="1675527"/>
    <lineage>
        <taxon>Bacteria</taxon>
        <taxon>Pseudomonadati</taxon>
        <taxon>Pseudomonadota</taxon>
        <taxon>Alphaproteobacteria</taxon>
        <taxon>Rhodobacterales</taxon>
        <taxon>Rhodobacter group</taxon>
        <taxon>Rhodobacter</taxon>
    </lineage>
</organism>
<sequence length="294" mass="31130">MANWVAVDWGTSNLRAWAMRGAVQVDFEQSEQGMGGLTPGAFEPALMDLIGDWIEGPTRVIACGMVGARQGWVEAAYRPVPCLVTAPDALTKAPTQDARLDMRIAPGICQAEPPDVMRGEETQIAGYLAQNPDFDGILCLPGTHTKWVHISAAEVVSFRTFMSGELFALLSQHSVLRHSVGADGWDAEAFADAVGQTLSRPERLAAELFGLRAAGLVGPQTPEAAKARLSGLLIGAELAAARPYWLGQDVAVLGDPSLTAHYAAALRLQGLAPREAAGDALALAGLTEIYMKGQ</sequence>
<accession>A0A0J9E0W0</accession>
<dbReference type="InterPro" id="IPR042258">
    <property type="entry name" value="DGOK_N"/>
</dbReference>
<reference evidence="1 2" key="1">
    <citation type="submission" date="2015-06" db="EMBL/GenBank/DDBJ databases">
        <title>Draft genome sequence of an Alphaproteobacteria species associated to the Mediterranean sponge Oscarella lobularis.</title>
        <authorList>
            <person name="Jourda C."/>
            <person name="Santini S."/>
            <person name="Claverie J.-M."/>
        </authorList>
    </citation>
    <scope>NUCLEOTIDE SEQUENCE [LARGE SCALE GENOMIC DNA]</scope>
    <source>
        <strain evidence="1">IGS</strain>
    </source>
</reference>
<name>A0A0J9E0W0_9RHOB</name>
<keyword evidence="1" id="KW-0418">Kinase</keyword>
<gene>
    <name evidence="1" type="ORF">AIOL_001259</name>
</gene>